<dbReference type="Proteomes" id="UP000219435">
    <property type="component" value="Unassembled WGS sequence"/>
</dbReference>
<accession>A0A285V820</accession>
<gene>
    <name evidence="1" type="ORF">SAMN05660748_2903</name>
</gene>
<protein>
    <submittedName>
        <fullName evidence="1">Uncharacterized protein</fullName>
    </submittedName>
</protein>
<dbReference type="AlphaFoldDB" id="A0A285V820"/>
<keyword evidence="2" id="KW-1185">Reference proteome</keyword>
<name>A0A285V820_9ACTN</name>
<evidence type="ECO:0000313" key="1">
    <source>
        <dbReference type="EMBL" id="SOC50163.1"/>
    </source>
</evidence>
<dbReference type="OrthoDB" id="5178157at2"/>
<evidence type="ECO:0000313" key="2">
    <source>
        <dbReference type="Proteomes" id="UP000219435"/>
    </source>
</evidence>
<reference evidence="2" key="1">
    <citation type="submission" date="2017-08" db="EMBL/GenBank/DDBJ databases">
        <authorList>
            <person name="Varghese N."/>
            <person name="Submissions S."/>
        </authorList>
    </citation>
    <scope>NUCLEOTIDE SEQUENCE [LARGE SCALE GENOMIC DNA]</scope>
    <source>
        <strain evidence="2">DSM 4725</strain>
    </source>
</reference>
<proteinExistence type="predicted"/>
<dbReference type="EMBL" id="OBQI01000004">
    <property type="protein sequence ID" value="SOC50163.1"/>
    <property type="molecule type" value="Genomic_DNA"/>
</dbReference>
<sequence>MTAIPVQRDRDTEPVTVTDDGVEISHLRITHPETVAIARRELAEHGPAALADTIAGAVVVGMVATGLQRSTGDTTAAMQRALTGFDKAVKARAAATVAQLDGLLSRVDATEAATRQAVATTLAQLPAQIERGLSISLAGGADDVREAVRQATATAQAEALAALERVVTLHSEQVRAVISTENPGSPIAALRRDLTATVENTRRELVDGLAAVRALVQAQQAGQAAHTKTSAAIGRDWEDTVALAVASWAQASADVVEHVGSRPAPGSSTRKTGDVLVRIMSGNQPVLIVEAKHRQKRPSMRAFRDELAEARRVRGAHAALAVVPTADDVPGPPGSSWARVDTASWIVAAEDPQVMTLVLGVVRELTVLAAASTGADPTVDASRARTAIGHLLDLLTRFEDVSKHVSTAEKALINIRSTAEGLRAALAAQVQDAHRALTDGAQPE</sequence>
<dbReference type="RefSeq" id="WP_097195728.1">
    <property type="nucleotide sequence ID" value="NZ_OBQI01000004.1"/>
</dbReference>
<organism evidence="1 2">
    <name type="scientific">Blastococcus aggregatus</name>
    <dbReference type="NCBI Taxonomy" id="38502"/>
    <lineage>
        <taxon>Bacteria</taxon>
        <taxon>Bacillati</taxon>
        <taxon>Actinomycetota</taxon>
        <taxon>Actinomycetes</taxon>
        <taxon>Geodermatophilales</taxon>
        <taxon>Geodermatophilaceae</taxon>
        <taxon>Blastococcus</taxon>
    </lineage>
</organism>